<keyword evidence="2" id="KW-1133">Transmembrane helix</keyword>
<proteinExistence type="predicted"/>
<organism evidence="3 4">
    <name type="scientific">Trapa incisa</name>
    <dbReference type="NCBI Taxonomy" id="236973"/>
    <lineage>
        <taxon>Eukaryota</taxon>
        <taxon>Viridiplantae</taxon>
        <taxon>Streptophyta</taxon>
        <taxon>Embryophyta</taxon>
        <taxon>Tracheophyta</taxon>
        <taxon>Spermatophyta</taxon>
        <taxon>Magnoliopsida</taxon>
        <taxon>eudicotyledons</taxon>
        <taxon>Gunneridae</taxon>
        <taxon>Pentapetalae</taxon>
        <taxon>rosids</taxon>
        <taxon>malvids</taxon>
        <taxon>Myrtales</taxon>
        <taxon>Lythraceae</taxon>
        <taxon>Trapa</taxon>
    </lineage>
</organism>
<feature type="region of interest" description="Disordered" evidence="1">
    <location>
        <begin position="156"/>
        <end position="228"/>
    </location>
</feature>
<keyword evidence="2" id="KW-0472">Membrane</keyword>
<feature type="compositionally biased region" description="Polar residues" evidence="1">
    <location>
        <begin position="156"/>
        <end position="165"/>
    </location>
</feature>
<feature type="transmembrane region" description="Helical" evidence="2">
    <location>
        <begin position="12"/>
        <end position="36"/>
    </location>
</feature>
<gene>
    <name evidence="3" type="ORF">SAY87_007098</name>
</gene>
<comment type="caution">
    <text evidence="3">The sequence shown here is derived from an EMBL/GenBank/DDBJ whole genome shotgun (WGS) entry which is preliminary data.</text>
</comment>
<evidence type="ECO:0000313" key="3">
    <source>
        <dbReference type="EMBL" id="KAK4756971.1"/>
    </source>
</evidence>
<accession>A0AAN7JZQ5</accession>
<sequence>MEGSSSQVIMGATLVLAASLVIVLSLVLVLLAELYCSILVRRWRGLHDNDDHHHHHLSNLKDSSSSSAAPAPLVTILSPSSSSVNPSSRPSPLSSFYAHGVLRAPRSLLFPHSLPSPEIATMNLYAHSREVAASATASTPSKNFIVDHQEEECSTFQFRPSTSSGHPMYISNPVYDSDATDRANAGQLLDSGGSSSGSGADDERERDDDTPPLTPMKDLPAQASSVPLRDARSLYTSVSDSNTNHGLLSSFSSGTPCTSFSW</sequence>
<evidence type="ECO:0000256" key="2">
    <source>
        <dbReference type="SAM" id="Phobius"/>
    </source>
</evidence>
<keyword evidence="4" id="KW-1185">Reference proteome</keyword>
<dbReference type="EMBL" id="JAXIOK010000013">
    <property type="protein sequence ID" value="KAK4756971.1"/>
    <property type="molecule type" value="Genomic_DNA"/>
</dbReference>
<protein>
    <submittedName>
        <fullName evidence="3">Uncharacterized protein</fullName>
    </submittedName>
</protein>
<name>A0AAN7JZQ5_9MYRT</name>
<evidence type="ECO:0000256" key="1">
    <source>
        <dbReference type="SAM" id="MobiDB-lite"/>
    </source>
</evidence>
<dbReference type="AlphaFoldDB" id="A0AAN7JZQ5"/>
<evidence type="ECO:0000313" key="4">
    <source>
        <dbReference type="Proteomes" id="UP001345219"/>
    </source>
</evidence>
<dbReference type="Proteomes" id="UP001345219">
    <property type="component" value="Chromosome 6"/>
</dbReference>
<reference evidence="3 4" key="1">
    <citation type="journal article" date="2023" name="Hortic Res">
        <title>Pangenome of water caltrop reveals structural variations and asymmetric subgenome divergence after allopolyploidization.</title>
        <authorList>
            <person name="Zhang X."/>
            <person name="Chen Y."/>
            <person name="Wang L."/>
            <person name="Yuan Y."/>
            <person name="Fang M."/>
            <person name="Shi L."/>
            <person name="Lu R."/>
            <person name="Comes H.P."/>
            <person name="Ma Y."/>
            <person name="Chen Y."/>
            <person name="Huang G."/>
            <person name="Zhou Y."/>
            <person name="Zheng Z."/>
            <person name="Qiu Y."/>
        </authorList>
    </citation>
    <scope>NUCLEOTIDE SEQUENCE [LARGE SCALE GENOMIC DNA]</scope>
    <source>
        <tissue evidence="3">Roots</tissue>
    </source>
</reference>
<keyword evidence="2" id="KW-0812">Transmembrane</keyword>